<evidence type="ECO:0000313" key="2">
    <source>
        <dbReference type="Proteomes" id="UP000180246"/>
    </source>
</evidence>
<comment type="caution">
    <text evidence="1">The sequence shown here is derived from an EMBL/GenBank/DDBJ whole genome shotgun (WGS) entry which is preliminary data.</text>
</comment>
<gene>
    <name evidence="1" type="ORF">LO55_5008</name>
</gene>
<organism evidence="1 2">
    <name type="scientific">Massilia timonae</name>
    <dbReference type="NCBI Taxonomy" id="47229"/>
    <lineage>
        <taxon>Bacteria</taxon>
        <taxon>Pseudomonadati</taxon>
        <taxon>Pseudomonadota</taxon>
        <taxon>Betaproteobacteria</taxon>
        <taxon>Burkholderiales</taxon>
        <taxon>Oxalobacteraceae</taxon>
        <taxon>Telluria group</taxon>
        <taxon>Massilia</taxon>
    </lineage>
</organism>
<dbReference type="AlphaFoldDB" id="A0A1S2N711"/>
<protein>
    <submittedName>
        <fullName evidence="1">Uncharacterized protein</fullName>
    </submittedName>
</protein>
<accession>A0A1S2N711</accession>
<reference evidence="1 2" key="1">
    <citation type="submission" date="2014-10" db="EMBL/GenBank/DDBJ databases">
        <authorList>
            <person name="Seo M.-J."/>
            <person name="Seok Y.J."/>
            <person name="Cha I.-T."/>
        </authorList>
    </citation>
    <scope>NUCLEOTIDE SEQUENCE [LARGE SCALE GENOMIC DNA]</scope>
    <source>
        <strain evidence="1 2">NEU</strain>
    </source>
</reference>
<dbReference type="EMBL" id="JRYB01000001">
    <property type="protein sequence ID" value="OIJ40851.1"/>
    <property type="molecule type" value="Genomic_DNA"/>
</dbReference>
<evidence type="ECO:0000313" key="1">
    <source>
        <dbReference type="EMBL" id="OIJ40851.1"/>
    </source>
</evidence>
<dbReference type="RefSeq" id="WP_071363496.1">
    <property type="nucleotide sequence ID" value="NZ_JRYB01000001.1"/>
</dbReference>
<name>A0A1S2N711_9BURK</name>
<dbReference type="Proteomes" id="UP000180246">
    <property type="component" value="Unassembled WGS sequence"/>
</dbReference>
<proteinExistence type="predicted"/>
<sequence>MSHQILDNGVLRAATPEETLEIEERAAEPAPVAPRHMTVLAFRNRFTKSEKVRVELAAIDNPAADLAQRERAAVVRVGQADLAAATYVDVDRADTREDVQAFETMGLLDAPGRALAILDDEIQAHERYYG</sequence>